<evidence type="ECO:0000256" key="2">
    <source>
        <dbReference type="SAM" id="Phobius"/>
    </source>
</evidence>
<dbReference type="PANTHER" id="PTHR37938">
    <property type="entry name" value="BLL0215 PROTEIN"/>
    <property type="match status" value="1"/>
</dbReference>
<feature type="transmembrane region" description="Helical" evidence="2">
    <location>
        <begin position="58"/>
        <end position="85"/>
    </location>
</feature>
<organism evidence="4 5">
    <name type="scientific">Flexivirga endophytica</name>
    <dbReference type="NCBI Taxonomy" id="1849103"/>
    <lineage>
        <taxon>Bacteria</taxon>
        <taxon>Bacillati</taxon>
        <taxon>Actinomycetota</taxon>
        <taxon>Actinomycetes</taxon>
        <taxon>Micrococcales</taxon>
        <taxon>Dermacoccaceae</taxon>
        <taxon>Flexivirga</taxon>
    </lineage>
</organism>
<dbReference type="Pfam" id="PF03703">
    <property type="entry name" value="bPH_2"/>
    <property type="match status" value="1"/>
</dbReference>
<name>A0A916T8T1_9MICO</name>
<sequence>MAFSAKHLARGERIDMELRTHIKEIFFPLVIGVVTIVVALVASIWFSDQGWSGWATLALWIVALLILCVFVLMPVLRWMTTLYVITNRRLITRRGIINKSGRDIPLYRINDVSYEKSLLDRIFGCGTLIISDASEQRGVPLHDVPHVENVQVRLNELLYHQDDGGDDDGTYPPGDPRSQHGPRGH</sequence>
<keyword evidence="2" id="KW-0812">Transmembrane</keyword>
<evidence type="ECO:0000313" key="4">
    <source>
        <dbReference type="EMBL" id="GGB35963.1"/>
    </source>
</evidence>
<gene>
    <name evidence="4" type="ORF">GCM10011492_28340</name>
</gene>
<accession>A0A916T8T1</accession>
<keyword evidence="2" id="KW-0472">Membrane</keyword>
<feature type="transmembrane region" description="Helical" evidence="2">
    <location>
        <begin position="25"/>
        <end position="46"/>
    </location>
</feature>
<evidence type="ECO:0000313" key="5">
    <source>
        <dbReference type="Proteomes" id="UP000636793"/>
    </source>
</evidence>
<dbReference type="EMBL" id="BMHI01000004">
    <property type="protein sequence ID" value="GGB35963.1"/>
    <property type="molecule type" value="Genomic_DNA"/>
</dbReference>
<dbReference type="AlphaFoldDB" id="A0A916T8T1"/>
<feature type="region of interest" description="Disordered" evidence="1">
    <location>
        <begin position="163"/>
        <end position="185"/>
    </location>
</feature>
<protein>
    <submittedName>
        <fullName evidence="4">Membrane protein</fullName>
    </submittedName>
</protein>
<dbReference type="InterPro" id="IPR005182">
    <property type="entry name" value="YdbS-like_PH"/>
</dbReference>
<dbReference type="Proteomes" id="UP000636793">
    <property type="component" value="Unassembled WGS sequence"/>
</dbReference>
<keyword evidence="2" id="KW-1133">Transmembrane helix</keyword>
<proteinExistence type="predicted"/>
<dbReference type="RefSeq" id="WP_188837670.1">
    <property type="nucleotide sequence ID" value="NZ_BMHI01000004.1"/>
</dbReference>
<reference evidence="4" key="1">
    <citation type="journal article" date="2014" name="Int. J. Syst. Evol. Microbiol.">
        <title>Complete genome sequence of Corynebacterium casei LMG S-19264T (=DSM 44701T), isolated from a smear-ripened cheese.</title>
        <authorList>
            <consortium name="US DOE Joint Genome Institute (JGI-PGF)"/>
            <person name="Walter F."/>
            <person name="Albersmeier A."/>
            <person name="Kalinowski J."/>
            <person name="Ruckert C."/>
        </authorList>
    </citation>
    <scope>NUCLEOTIDE SEQUENCE</scope>
    <source>
        <strain evidence="4">CGMCC 1.15085</strain>
    </source>
</reference>
<evidence type="ECO:0000256" key="1">
    <source>
        <dbReference type="SAM" id="MobiDB-lite"/>
    </source>
</evidence>
<feature type="domain" description="YdbS-like PH" evidence="3">
    <location>
        <begin position="78"/>
        <end position="151"/>
    </location>
</feature>
<evidence type="ECO:0000259" key="3">
    <source>
        <dbReference type="Pfam" id="PF03703"/>
    </source>
</evidence>
<comment type="caution">
    <text evidence="4">The sequence shown here is derived from an EMBL/GenBank/DDBJ whole genome shotgun (WGS) entry which is preliminary data.</text>
</comment>
<keyword evidence="5" id="KW-1185">Reference proteome</keyword>
<reference evidence="4" key="2">
    <citation type="submission" date="2020-09" db="EMBL/GenBank/DDBJ databases">
        <authorList>
            <person name="Sun Q."/>
            <person name="Zhou Y."/>
        </authorList>
    </citation>
    <scope>NUCLEOTIDE SEQUENCE</scope>
    <source>
        <strain evidence="4">CGMCC 1.15085</strain>
    </source>
</reference>
<dbReference type="PANTHER" id="PTHR37938:SF1">
    <property type="entry name" value="BLL0215 PROTEIN"/>
    <property type="match status" value="1"/>
</dbReference>